<dbReference type="PANTHER" id="PTHR44757:SF2">
    <property type="entry name" value="BIOFILM ARCHITECTURE MAINTENANCE PROTEIN MBAA"/>
    <property type="match status" value="1"/>
</dbReference>
<protein>
    <submittedName>
        <fullName evidence="5">EAL domain-containing protein</fullName>
    </submittedName>
</protein>
<organism evidence="5 6">
    <name type="scientific">Litoribrevibacter euphylliae</name>
    <dbReference type="NCBI Taxonomy" id="1834034"/>
    <lineage>
        <taxon>Bacteria</taxon>
        <taxon>Pseudomonadati</taxon>
        <taxon>Pseudomonadota</taxon>
        <taxon>Gammaproteobacteria</taxon>
        <taxon>Oceanospirillales</taxon>
        <taxon>Oceanospirillaceae</taxon>
        <taxon>Litoribrevibacter</taxon>
    </lineage>
</organism>
<dbReference type="NCBIfam" id="TIGR00229">
    <property type="entry name" value="sensory_box"/>
    <property type="match status" value="1"/>
</dbReference>
<dbReference type="NCBIfam" id="TIGR00254">
    <property type="entry name" value="GGDEF"/>
    <property type="match status" value="1"/>
</dbReference>
<dbReference type="InterPro" id="IPR000014">
    <property type="entry name" value="PAS"/>
</dbReference>
<dbReference type="Pfam" id="PF00563">
    <property type="entry name" value="EAL"/>
    <property type="match status" value="1"/>
</dbReference>
<dbReference type="SMART" id="SM00267">
    <property type="entry name" value="GGDEF"/>
    <property type="match status" value="1"/>
</dbReference>
<feature type="domain" description="EAL" evidence="3">
    <location>
        <begin position="402"/>
        <end position="656"/>
    </location>
</feature>
<keyword evidence="6" id="KW-1185">Reference proteome</keyword>
<dbReference type="PANTHER" id="PTHR44757">
    <property type="entry name" value="DIGUANYLATE CYCLASE DGCP"/>
    <property type="match status" value="1"/>
</dbReference>
<dbReference type="SMART" id="SM00052">
    <property type="entry name" value="EAL"/>
    <property type="match status" value="1"/>
</dbReference>
<evidence type="ECO:0000313" key="6">
    <source>
        <dbReference type="Proteomes" id="UP001595476"/>
    </source>
</evidence>
<evidence type="ECO:0000256" key="1">
    <source>
        <dbReference type="SAM" id="MobiDB-lite"/>
    </source>
</evidence>
<dbReference type="InterPro" id="IPR035919">
    <property type="entry name" value="EAL_sf"/>
</dbReference>
<feature type="region of interest" description="Disordered" evidence="1">
    <location>
        <begin position="44"/>
        <end position="64"/>
    </location>
</feature>
<evidence type="ECO:0000313" key="5">
    <source>
        <dbReference type="EMBL" id="MFC3152524.1"/>
    </source>
</evidence>
<dbReference type="InterPro" id="IPR029787">
    <property type="entry name" value="Nucleotide_cyclase"/>
</dbReference>
<gene>
    <name evidence="5" type="ORF">ACFOEK_15925</name>
</gene>
<dbReference type="EMBL" id="JBHRSZ010000007">
    <property type="protein sequence ID" value="MFC3152524.1"/>
    <property type="molecule type" value="Genomic_DNA"/>
</dbReference>
<dbReference type="SUPFAM" id="SSF55785">
    <property type="entry name" value="PYP-like sensor domain (PAS domain)"/>
    <property type="match status" value="1"/>
</dbReference>
<accession>A0ABV7HF79</accession>
<dbReference type="Gene3D" id="3.30.450.20">
    <property type="entry name" value="PAS domain"/>
    <property type="match status" value="1"/>
</dbReference>
<dbReference type="CDD" id="cd01949">
    <property type="entry name" value="GGDEF"/>
    <property type="match status" value="1"/>
</dbReference>
<dbReference type="InterPro" id="IPR000160">
    <property type="entry name" value="GGDEF_dom"/>
</dbReference>
<dbReference type="SUPFAM" id="SSF141868">
    <property type="entry name" value="EAL domain-like"/>
    <property type="match status" value="1"/>
</dbReference>
<sequence length="661" mass="75130">MHPYLKKLVQSFNISPSDQPKLEPLLEQVSAYLAQIEFISRNSRDGATRSERSDTPPLYLDGLATDDHSPEELVRLLQEQSQQYERQITQLAAVKLGLEDSLSLLNTTLDATNDGLVVFDKHHKVVAHNKLLTDFFGITSEEVEHSFVGRKLKEMLKATVYNDDTLLELIRFTNQNPAEKAQGLLHFKNGTYVECVSKPRFLDHRIVGRVWSLRDITDLKQSEEQARHQAYHDNLTGLPNRALLQEQMQRALKSAHHHEHRLAILFMDLDGFKYVNDSLGHDFGDLMLCHAAMRLKDCIREIDLLARYGGDEFIVVMDEVTSVKQVTELADRIIKELERPFFIRGESLYMTTSIGISLYPNDGDSAEGLIRDADMAMYHAKAKGRNNYQFFAQELAVLSSYRLSLRNKLKTAIEEEQFSLVYQPKVTTKENRIVGVEALIRWKLPDGQVIPPDEFISAAEDNGLILPISDWVFEEAIKQAKAWSDVAPSYFTVAVNMSARQFQQPDLVENLMALLHKYELPTRFIELEITESMVMEDVESAIRILARLRKLGIRIAIDDFGTGYSSLGYLKSLPIDCLKIDKRFVDELFKSKADRALVSTIIYLSHVMGVQVVAEGVETEEALKLLDDMTCDLIQGYYFSKPVAPDDITVMLANNDTSEDS</sequence>
<dbReference type="PROSITE" id="PS50112">
    <property type="entry name" value="PAS"/>
    <property type="match status" value="1"/>
</dbReference>
<dbReference type="InterPro" id="IPR035965">
    <property type="entry name" value="PAS-like_dom_sf"/>
</dbReference>
<dbReference type="Pfam" id="PF00990">
    <property type="entry name" value="GGDEF"/>
    <property type="match status" value="1"/>
</dbReference>
<dbReference type="Proteomes" id="UP001595476">
    <property type="component" value="Unassembled WGS sequence"/>
</dbReference>
<evidence type="ECO:0000259" key="2">
    <source>
        <dbReference type="PROSITE" id="PS50112"/>
    </source>
</evidence>
<feature type="domain" description="PAS" evidence="2">
    <location>
        <begin position="101"/>
        <end position="143"/>
    </location>
</feature>
<evidence type="ECO:0000259" key="4">
    <source>
        <dbReference type="PROSITE" id="PS50887"/>
    </source>
</evidence>
<dbReference type="InterPro" id="IPR052155">
    <property type="entry name" value="Biofilm_reg_signaling"/>
</dbReference>
<name>A0ABV7HF79_9GAMM</name>
<reference evidence="6" key="1">
    <citation type="journal article" date="2019" name="Int. J. Syst. Evol. Microbiol.">
        <title>The Global Catalogue of Microorganisms (GCM) 10K type strain sequencing project: providing services to taxonomists for standard genome sequencing and annotation.</title>
        <authorList>
            <consortium name="The Broad Institute Genomics Platform"/>
            <consortium name="The Broad Institute Genome Sequencing Center for Infectious Disease"/>
            <person name="Wu L."/>
            <person name="Ma J."/>
        </authorList>
    </citation>
    <scope>NUCLEOTIDE SEQUENCE [LARGE SCALE GENOMIC DNA]</scope>
    <source>
        <strain evidence="6">KCTC 52438</strain>
    </source>
</reference>
<evidence type="ECO:0000259" key="3">
    <source>
        <dbReference type="PROSITE" id="PS50883"/>
    </source>
</evidence>
<feature type="compositionally biased region" description="Basic and acidic residues" evidence="1">
    <location>
        <begin position="44"/>
        <end position="54"/>
    </location>
</feature>
<dbReference type="InterPro" id="IPR001633">
    <property type="entry name" value="EAL_dom"/>
</dbReference>
<feature type="domain" description="GGDEF" evidence="4">
    <location>
        <begin position="260"/>
        <end position="393"/>
    </location>
</feature>
<proteinExistence type="predicted"/>
<dbReference type="Gene3D" id="3.20.20.450">
    <property type="entry name" value="EAL domain"/>
    <property type="match status" value="1"/>
</dbReference>
<dbReference type="RefSeq" id="WP_386722454.1">
    <property type="nucleotide sequence ID" value="NZ_JBHRSZ010000007.1"/>
</dbReference>
<dbReference type="SUPFAM" id="SSF55073">
    <property type="entry name" value="Nucleotide cyclase"/>
    <property type="match status" value="1"/>
</dbReference>
<dbReference type="PROSITE" id="PS50887">
    <property type="entry name" value="GGDEF"/>
    <property type="match status" value="1"/>
</dbReference>
<dbReference type="CDD" id="cd01948">
    <property type="entry name" value="EAL"/>
    <property type="match status" value="1"/>
</dbReference>
<dbReference type="PROSITE" id="PS50883">
    <property type="entry name" value="EAL"/>
    <property type="match status" value="1"/>
</dbReference>
<dbReference type="Gene3D" id="3.30.70.270">
    <property type="match status" value="1"/>
</dbReference>
<dbReference type="InterPro" id="IPR043128">
    <property type="entry name" value="Rev_trsase/Diguanyl_cyclase"/>
</dbReference>
<comment type="caution">
    <text evidence="5">The sequence shown here is derived from an EMBL/GenBank/DDBJ whole genome shotgun (WGS) entry which is preliminary data.</text>
</comment>